<dbReference type="Proteomes" id="UP000296706">
    <property type="component" value="Chromosome"/>
</dbReference>
<name>A0A4D6H874_9EURY</name>
<dbReference type="EMBL" id="CP031310">
    <property type="protein sequence ID" value="QCC49825.1"/>
    <property type="molecule type" value="Genomic_DNA"/>
</dbReference>
<reference evidence="2 3" key="1">
    <citation type="journal article" date="2019" name="Nat. Commun.">
        <title>A new type of DNA phosphorothioation-based antiviral system in archaea.</title>
        <authorList>
            <person name="Xiong L."/>
            <person name="Liu S."/>
            <person name="Chen S."/>
            <person name="Xiao Y."/>
            <person name="Zhu B."/>
            <person name="Gao Y."/>
            <person name="Zhang Y."/>
            <person name="Chen B."/>
            <person name="Luo J."/>
            <person name="Deng Z."/>
            <person name="Chen X."/>
            <person name="Wang L."/>
            <person name="Chen S."/>
        </authorList>
    </citation>
    <scope>NUCLEOTIDE SEQUENCE [LARGE SCALE GENOMIC DNA]</scope>
    <source>
        <strain evidence="2 3">CBA1105</strain>
    </source>
</reference>
<gene>
    <name evidence="2" type="ORF">DV733_00675</name>
</gene>
<proteinExistence type="predicted"/>
<feature type="region of interest" description="Disordered" evidence="1">
    <location>
        <begin position="12"/>
        <end position="38"/>
    </location>
</feature>
<evidence type="ECO:0000313" key="3">
    <source>
        <dbReference type="Proteomes" id="UP000296706"/>
    </source>
</evidence>
<evidence type="ECO:0008006" key="4">
    <source>
        <dbReference type="Google" id="ProtNLM"/>
    </source>
</evidence>
<protein>
    <recommendedName>
        <fullName evidence="4">DUF4352 domain-containing protein</fullName>
    </recommendedName>
</protein>
<dbReference type="AlphaFoldDB" id="A0A4D6H874"/>
<evidence type="ECO:0000256" key="1">
    <source>
        <dbReference type="SAM" id="MobiDB-lite"/>
    </source>
</evidence>
<dbReference type="KEGG" id="hsn:DV733_00675"/>
<sequence>MVGGGLAGCGGTGFSGTVGTNETPFSVEHSHDYDATPSGTRYVISVTATNDGNDPVPEDNRRPKFACVFRDESGDTIHETSRELLESIPPGGSVDLEFILAVDVDQAKRYVLSVGWAPDQESGE</sequence>
<organism evidence="2 3">
    <name type="scientific">Halapricum salinum</name>
    <dbReference type="NCBI Taxonomy" id="1457250"/>
    <lineage>
        <taxon>Archaea</taxon>
        <taxon>Methanobacteriati</taxon>
        <taxon>Methanobacteriota</taxon>
        <taxon>Stenosarchaea group</taxon>
        <taxon>Halobacteria</taxon>
        <taxon>Halobacteriales</taxon>
        <taxon>Haloarculaceae</taxon>
        <taxon>Halapricum</taxon>
    </lineage>
</organism>
<dbReference type="STRING" id="1457250.GCA_000755225_02427"/>
<accession>A0A4D6H874</accession>
<keyword evidence="3" id="KW-1185">Reference proteome</keyword>
<evidence type="ECO:0000313" key="2">
    <source>
        <dbReference type="EMBL" id="QCC49825.1"/>
    </source>
</evidence>